<gene>
    <name evidence="1" type="ORF">CGS55_03060</name>
    <name evidence="2" type="ORF">CGS56_00105</name>
</gene>
<comment type="caution">
    <text evidence="1">The sequence shown here is derived from an EMBL/GenBank/DDBJ whole genome shotgun (WGS) entry which is preliminary data.</text>
</comment>
<evidence type="ECO:0000313" key="3">
    <source>
        <dbReference type="Proteomes" id="UP000219901"/>
    </source>
</evidence>
<proteinExistence type="predicted"/>
<dbReference type="AlphaFoldDB" id="A0A2A7A2P8"/>
<evidence type="ECO:0000313" key="1">
    <source>
        <dbReference type="EMBL" id="PDX73404.1"/>
    </source>
</evidence>
<evidence type="ECO:0000313" key="4">
    <source>
        <dbReference type="Proteomes" id="UP000220157"/>
    </source>
</evidence>
<reference evidence="3 4" key="1">
    <citation type="journal article" date="2017" name="Front. Microbiol.">
        <title>New Insights into the Diversity of the Genus Faecalibacterium.</title>
        <authorList>
            <person name="Benevides L."/>
            <person name="Burman S."/>
            <person name="Martin R."/>
            <person name="Robert V."/>
            <person name="Thomas M."/>
            <person name="Miquel S."/>
            <person name="Chain F."/>
            <person name="Sokol H."/>
            <person name="Bermudez-Humaran L.G."/>
            <person name="Morrison M."/>
            <person name="Langella P."/>
            <person name="Azevedo V.A."/>
            <person name="Chatel J.M."/>
            <person name="Soares S."/>
        </authorList>
    </citation>
    <scope>NUCLEOTIDE SEQUENCE [LARGE SCALE GENOMIC DNA]</scope>
    <source>
        <strain evidence="1 3">CNCM I 4546</strain>
        <strain evidence="2 4">CNCM I 4573</strain>
    </source>
</reference>
<evidence type="ECO:0000313" key="2">
    <source>
        <dbReference type="EMBL" id="PDX77074.1"/>
    </source>
</evidence>
<dbReference type="KEGG" id="fpra:CG447_00090"/>
<dbReference type="EMBL" id="NMTW01000006">
    <property type="protein sequence ID" value="PDX77074.1"/>
    <property type="molecule type" value="Genomic_DNA"/>
</dbReference>
<organism evidence="1 3">
    <name type="scientific">Faecalibacterium prausnitzii</name>
    <dbReference type="NCBI Taxonomy" id="853"/>
    <lineage>
        <taxon>Bacteria</taxon>
        <taxon>Bacillati</taxon>
        <taxon>Bacillota</taxon>
        <taxon>Clostridia</taxon>
        <taxon>Eubacteriales</taxon>
        <taxon>Oscillospiraceae</taxon>
        <taxon>Faecalibacterium</taxon>
    </lineage>
</organism>
<dbReference type="RefSeq" id="WP_005935981.1">
    <property type="nucleotide sequence ID" value="NZ_NMTV01000024.1"/>
</dbReference>
<dbReference type="GeneID" id="90660430"/>
<accession>A0A2A7A2P8</accession>
<dbReference type="Proteomes" id="UP000219901">
    <property type="component" value="Unassembled WGS sequence"/>
</dbReference>
<protein>
    <submittedName>
        <fullName evidence="1">Uncharacterized protein</fullName>
    </submittedName>
</protein>
<dbReference type="Proteomes" id="UP000220157">
    <property type="component" value="Unassembled WGS sequence"/>
</dbReference>
<sequence length="71" mass="8067">MKMTEPYNLGLLALISAAGEISYEELKQRYLPPEQPGVIQGVTASFDNDIKTLEKEKYISVHGNIIRFIRK</sequence>
<reference evidence="1" key="2">
    <citation type="submission" date="2017-07" db="EMBL/GenBank/DDBJ databases">
        <authorList>
            <person name="Sun Z.S."/>
            <person name="Albrecht U."/>
            <person name="Echele G."/>
            <person name="Lee C.C."/>
        </authorList>
    </citation>
    <scope>NUCLEOTIDE SEQUENCE</scope>
    <source>
        <strain evidence="1">CNCM I 4546</strain>
        <strain evidence="2">CNCM I 4573</strain>
    </source>
</reference>
<name>A0A2A7A2P8_9FIRM</name>
<dbReference type="EMBL" id="NMTV01000024">
    <property type="protein sequence ID" value="PDX73404.1"/>
    <property type="molecule type" value="Genomic_DNA"/>
</dbReference>